<evidence type="ECO:0008006" key="11">
    <source>
        <dbReference type="Google" id="ProtNLM"/>
    </source>
</evidence>
<keyword evidence="3" id="KW-0732">Signal</keyword>
<dbReference type="Gene3D" id="2.60.40.2100">
    <property type="match status" value="1"/>
</dbReference>
<evidence type="ECO:0000256" key="3">
    <source>
        <dbReference type="ARBA" id="ARBA00022729"/>
    </source>
</evidence>
<comment type="similarity">
    <text evidence="2">Belongs to the bacteroidetes fimbrillin superfamily. FimB/Mfa2 family.</text>
</comment>
<evidence type="ECO:0000256" key="4">
    <source>
        <dbReference type="ARBA" id="ARBA00023136"/>
    </source>
</evidence>
<dbReference type="EMBL" id="SRYM01000023">
    <property type="protein sequence ID" value="TGY57730.1"/>
    <property type="molecule type" value="Genomic_DNA"/>
</dbReference>
<feature type="region of interest" description="Disordered" evidence="8">
    <location>
        <begin position="315"/>
        <end position="352"/>
    </location>
</feature>
<accession>A0A4V6RE86</accession>
<dbReference type="AlphaFoldDB" id="A0A4V6RE86"/>
<keyword evidence="4" id="KW-0472">Membrane</keyword>
<gene>
    <name evidence="9" type="ORF">E5342_09755</name>
</gene>
<evidence type="ECO:0000256" key="8">
    <source>
        <dbReference type="SAM" id="MobiDB-lite"/>
    </source>
</evidence>
<dbReference type="PROSITE" id="PS51257">
    <property type="entry name" value="PROKAR_LIPOPROTEIN"/>
    <property type="match status" value="1"/>
</dbReference>
<dbReference type="Gene3D" id="2.60.40.2090">
    <property type="match status" value="1"/>
</dbReference>
<dbReference type="RefSeq" id="WP_135959300.1">
    <property type="nucleotide sequence ID" value="NZ_SRYM01000023.1"/>
</dbReference>
<dbReference type="GO" id="GO:0009279">
    <property type="term" value="C:cell outer membrane"/>
    <property type="evidence" value="ECO:0007669"/>
    <property type="project" value="UniProtKB-SubCell"/>
</dbReference>
<comment type="caution">
    <text evidence="9">The sequence shown here is derived from an EMBL/GenBank/DDBJ whole genome shotgun (WGS) entry which is preliminary data.</text>
</comment>
<evidence type="ECO:0000256" key="7">
    <source>
        <dbReference type="ARBA" id="ARBA00023288"/>
    </source>
</evidence>
<dbReference type="Pfam" id="PF08842">
    <property type="entry name" value="Mfa2"/>
    <property type="match status" value="1"/>
</dbReference>
<evidence type="ECO:0000256" key="1">
    <source>
        <dbReference type="ARBA" id="ARBA00004442"/>
    </source>
</evidence>
<comment type="subcellular location">
    <subcellularLocation>
        <location evidence="1">Cell outer membrane</location>
    </subcellularLocation>
</comment>
<sequence>MNRLFHTCKQLIGIAALSVGLYACDWIHDDSLPLCEFRLYFKYDYNMKFADAFQHEVDFVTLFFCDQEGNFLFQRRIEKSELDERNSIALDMEPGTYQVVTWAGLDKGSYAWNDPAETSQAVGRAQDVKVRTLREANTTQPNELHPLWHSLDTFTVTRDRPEADTISLAKNTNKLRVVLQNVMGEDMDVNNFSFRIVADNGYMDFDNSLLQDPTIHYLPYYTENVEIGADPTPGATVGGQYVAVAEMNTMRLMAGRNYRLIIRHHGWEKDVLNVNLNDYLLLTKMEGHRISAQEYLDRQDEYSIIFFLTPKVCPDCPDKPTPPDPPGPDNPDNPDNPNNPDNPDGPDPEDPTIVGYACFKIQVKDWVIRINDGIL</sequence>
<reference evidence="9 10" key="1">
    <citation type="submission" date="2019-04" db="EMBL/GenBank/DDBJ databases">
        <title>Microbes associate with the intestines of laboratory mice.</title>
        <authorList>
            <person name="Navarre W."/>
            <person name="Wong E."/>
            <person name="Huang K."/>
            <person name="Tropini C."/>
            <person name="Ng K."/>
            <person name="Yu B."/>
        </authorList>
    </citation>
    <scope>NUCLEOTIDE SEQUENCE [LARGE SCALE GENOMIC DNA]</scope>
    <source>
        <strain evidence="9 10">NM39_I3</strain>
    </source>
</reference>
<dbReference type="InterPro" id="IPR014941">
    <property type="entry name" value="FimB/Mfa2/Mfa3"/>
</dbReference>
<keyword evidence="7" id="KW-0449">Lipoprotein</keyword>
<protein>
    <recommendedName>
        <fullName evidence="11">FimB/Mfa2 family fimbrial subunit</fullName>
    </recommendedName>
</protein>
<dbReference type="Proteomes" id="UP000310032">
    <property type="component" value="Unassembled WGS sequence"/>
</dbReference>
<feature type="compositionally biased region" description="Pro residues" evidence="8">
    <location>
        <begin position="319"/>
        <end position="331"/>
    </location>
</feature>
<evidence type="ECO:0000256" key="5">
    <source>
        <dbReference type="ARBA" id="ARBA00023139"/>
    </source>
</evidence>
<evidence type="ECO:0000256" key="2">
    <source>
        <dbReference type="ARBA" id="ARBA00007248"/>
    </source>
</evidence>
<keyword evidence="6" id="KW-0998">Cell outer membrane</keyword>
<proteinExistence type="inferred from homology"/>
<evidence type="ECO:0000256" key="6">
    <source>
        <dbReference type="ARBA" id="ARBA00023237"/>
    </source>
</evidence>
<keyword evidence="5" id="KW-0564">Palmitate</keyword>
<evidence type="ECO:0000313" key="10">
    <source>
        <dbReference type="Proteomes" id="UP000310032"/>
    </source>
</evidence>
<name>A0A4V6RE86_PARDI</name>
<organism evidence="9 10">
    <name type="scientific">Parabacteroides distasonis</name>
    <dbReference type="NCBI Taxonomy" id="823"/>
    <lineage>
        <taxon>Bacteria</taxon>
        <taxon>Pseudomonadati</taxon>
        <taxon>Bacteroidota</taxon>
        <taxon>Bacteroidia</taxon>
        <taxon>Bacteroidales</taxon>
        <taxon>Tannerellaceae</taxon>
        <taxon>Parabacteroides</taxon>
    </lineage>
</organism>
<evidence type="ECO:0000313" key="9">
    <source>
        <dbReference type="EMBL" id="TGY57730.1"/>
    </source>
</evidence>
<feature type="compositionally biased region" description="Low complexity" evidence="8">
    <location>
        <begin position="333"/>
        <end position="342"/>
    </location>
</feature>